<evidence type="ECO:0000313" key="3">
    <source>
        <dbReference type="Proteomes" id="UP000059847"/>
    </source>
</evidence>
<gene>
    <name evidence="2" type="ORF">AOC03_04665</name>
</gene>
<protein>
    <recommendedName>
        <fullName evidence="4">YbjN domain-containing protein</fullName>
    </recommendedName>
</protein>
<feature type="region of interest" description="Disordered" evidence="1">
    <location>
        <begin position="42"/>
        <end position="156"/>
    </location>
</feature>
<reference evidence="2 3" key="1">
    <citation type="submission" date="2015-09" db="EMBL/GenBank/DDBJ databases">
        <title>Complete genome of Psychrobacter urativorans R10.10B.</title>
        <authorList>
            <person name="See-Too W.S."/>
            <person name="Chan K.G."/>
        </authorList>
    </citation>
    <scope>NUCLEOTIDE SEQUENCE [LARGE SCALE GENOMIC DNA]</scope>
    <source>
        <strain evidence="2 3">R10.10B</strain>
    </source>
</reference>
<dbReference type="AlphaFoldDB" id="A0A0M3V8M3"/>
<organism evidence="2 3">
    <name type="scientific">Psychrobacter urativorans</name>
    <dbReference type="NCBI Taxonomy" id="45610"/>
    <lineage>
        <taxon>Bacteria</taxon>
        <taxon>Pseudomonadati</taxon>
        <taxon>Pseudomonadota</taxon>
        <taxon>Gammaproteobacteria</taxon>
        <taxon>Moraxellales</taxon>
        <taxon>Moraxellaceae</taxon>
        <taxon>Psychrobacter</taxon>
    </lineage>
</organism>
<dbReference type="RefSeq" id="WP_062533819.1">
    <property type="nucleotide sequence ID" value="NZ_CP012678.1"/>
</dbReference>
<evidence type="ECO:0008006" key="4">
    <source>
        <dbReference type="Google" id="ProtNLM"/>
    </source>
</evidence>
<accession>A0A0M3V8M3</accession>
<dbReference type="Proteomes" id="UP000059847">
    <property type="component" value="Chromosome"/>
</dbReference>
<feature type="compositionally biased region" description="Polar residues" evidence="1">
    <location>
        <begin position="56"/>
        <end position="67"/>
    </location>
</feature>
<feature type="compositionally biased region" description="Polar residues" evidence="1">
    <location>
        <begin position="128"/>
        <end position="147"/>
    </location>
</feature>
<proteinExistence type="predicted"/>
<evidence type="ECO:0000313" key="2">
    <source>
        <dbReference type="EMBL" id="ALF59433.1"/>
    </source>
</evidence>
<feature type="compositionally biased region" description="Basic and acidic residues" evidence="1">
    <location>
        <begin position="118"/>
        <end position="127"/>
    </location>
</feature>
<sequence>MSQSNKFSLWQKIKQLLIAAAPQSIVDSIKINSDLPQTAMRTDNSNCERHTDIDNQDQSIKEQSINTDAPDLLFSDDTQNDAGKRNAIESSDAGGSDAENNNIADTDSSFEETTIENGDAKNSDAKSIDSNSVDSASTGVENTGFKNNESETNDNTPIVDYLKQYFDNKEWHYTYYRPKSSDSQQSHHLSLRMRNKQIDCGYLFRVQENNSLLAVYGILPFLIPESHQSAAMLLITQINYDMLIGNLEMDINDGEIRYKNAIDVDSVGIDDHITEHLLQSVIAMTTVTYEIFSDLINTEEPAEDMPTLLDELRQQAEARTFFLPTQFVQ</sequence>
<dbReference type="STRING" id="45610.AOC03_04665"/>
<dbReference type="EMBL" id="CP012678">
    <property type="protein sequence ID" value="ALF59433.1"/>
    <property type="molecule type" value="Genomic_DNA"/>
</dbReference>
<name>A0A0M3V8M3_9GAMM</name>
<evidence type="ECO:0000256" key="1">
    <source>
        <dbReference type="SAM" id="MobiDB-lite"/>
    </source>
</evidence>
<keyword evidence="3" id="KW-1185">Reference proteome</keyword>
<feature type="compositionally biased region" description="Polar residues" evidence="1">
    <location>
        <begin position="98"/>
        <end position="107"/>
    </location>
</feature>
<dbReference type="KEGG" id="pur:AOC03_04665"/>
<dbReference type="OrthoDB" id="5192220at2"/>